<dbReference type="PROSITE" id="PS00903">
    <property type="entry name" value="CYT_DCMP_DEAMINASES_1"/>
    <property type="match status" value="1"/>
</dbReference>
<dbReference type="PROSITE" id="PS51747">
    <property type="entry name" value="CYT_DCMP_DEAMINASES_2"/>
    <property type="match status" value="2"/>
</dbReference>
<name>A0A1T0AR04_9PAST</name>
<evidence type="ECO:0000256" key="2">
    <source>
        <dbReference type="ARBA" id="ARBA00011738"/>
    </source>
</evidence>
<dbReference type="CDD" id="cd01283">
    <property type="entry name" value="cytidine_deaminase"/>
    <property type="match status" value="2"/>
</dbReference>
<dbReference type="InterPro" id="IPR020797">
    <property type="entry name" value="Cytidine_deaminase_bacteria"/>
</dbReference>
<dbReference type="Gene3D" id="3.40.140.10">
    <property type="entry name" value="Cytidine Deaminase, domain 2"/>
    <property type="match status" value="2"/>
</dbReference>
<dbReference type="InterPro" id="IPR016193">
    <property type="entry name" value="Cytidine_deaminase-like"/>
</dbReference>
<dbReference type="Proteomes" id="UP000190023">
    <property type="component" value="Unassembled WGS sequence"/>
</dbReference>
<comment type="cofactor">
    <cofactor evidence="6 9">
        <name>Zn(2+)</name>
        <dbReference type="ChEBI" id="CHEBI:29105"/>
    </cofactor>
    <text evidence="6 9">Binds 1 zinc ion.</text>
</comment>
<dbReference type="EC" id="3.5.4.5" evidence="6"/>
<dbReference type="FunFam" id="3.40.140.10:FF:000007">
    <property type="entry name" value="Cytidine deaminase"/>
    <property type="match status" value="1"/>
</dbReference>
<feature type="domain" description="CMP/dCMP-type deaminase" evidence="10">
    <location>
        <begin position="192"/>
        <end position="298"/>
    </location>
</feature>
<dbReference type="AlphaFoldDB" id="A0A1T0AR04"/>
<organism evidence="11 12">
    <name type="scientific">[Haemophilus] felis</name>
    <dbReference type="NCBI Taxonomy" id="123822"/>
    <lineage>
        <taxon>Bacteria</taxon>
        <taxon>Pseudomonadati</taxon>
        <taxon>Pseudomonadota</taxon>
        <taxon>Gammaproteobacteria</taxon>
        <taxon>Pasteurellales</taxon>
        <taxon>Pasteurellaceae</taxon>
    </lineage>
</organism>
<dbReference type="STRING" id="123822.B0188_11270"/>
<comment type="similarity">
    <text evidence="1 6">Belongs to the cytidine and deoxycytidylate deaminase family.</text>
</comment>
<evidence type="ECO:0000256" key="3">
    <source>
        <dbReference type="ARBA" id="ARBA00022723"/>
    </source>
</evidence>
<evidence type="ECO:0000259" key="10">
    <source>
        <dbReference type="PROSITE" id="PS51747"/>
    </source>
</evidence>
<dbReference type="GO" id="GO:0042802">
    <property type="term" value="F:identical protein binding"/>
    <property type="evidence" value="ECO:0007669"/>
    <property type="project" value="UniProtKB-ARBA"/>
</dbReference>
<feature type="binding site" evidence="6 9">
    <location>
        <position position="134"/>
    </location>
    <ligand>
        <name>Zn(2+)</name>
        <dbReference type="ChEBI" id="CHEBI:29105"/>
        <note>catalytic</note>
    </ligand>
</feature>
<keyword evidence="5 6" id="KW-0862">Zinc</keyword>
<dbReference type="InterPro" id="IPR013171">
    <property type="entry name" value="Cyd/dCyd_deaminase_Zn-bd"/>
</dbReference>
<comment type="catalytic activity">
    <reaction evidence="6">
        <text>2'-deoxycytidine + H2O + H(+) = 2'-deoxyuridine + NH4(+)</text>
        <dbReference type="Rhea" id="RHEA:13433"/>
        <dbReference type="ChEBI" id="CHEBI:15377"/>
        <dbReference type="ChEBI" id="CHEBI:15378"/>
        <dbReference type="ChEBI" id="CHEBI:15698"/>
        <dbReference type="ChEBI" id="CHEBI:16450"/>
        <dbReference type="ChEBI" id="CHEBI:28938"/>
        <dbReference type="EC" id="3.5.4.5"/>
    </reaction>
</comment>
<dbReference type="PANTHER" id="PTHR11644">
    <property type="entry name" value="CYTIDINE DEAMINASE"/>
    <property type="match status" value="1"/>
</dbReference>
<comment type="caution">
    <text evidence="11">The sequence shown here is derived from an EMBL/GenBank/DDBJ whole genome shotgun (WGS) entry which is preliminary data.</text>
</comment>
<keyword evidence="3 6" id="KW-0479">Metal-binding</keyword>
<dbReference type="InterPro" id="IPR002125">
    <property type="entry name" value="CMP_dCMP_dom"/>
</dbReference>
<dbReference type="GO" id="GO:0072527">
    <property type="term" value="P:pyrimidine-containing compound metabolic process"/>
    <property type="evidence" value="ECO:0007669"/>
    <property type="project" value="UniProtKB-ARBA"/>
</dbReference>
<reference evidence="11 12" key="1">
    <citation type="submission" date="2017-02" db="EMBL/GenBank/DDBJ databases">
        <title>Draft genome sequence of Haemophilus felis CCUG 31170 type strain.</title>
        <authorList>
            <person name="Engstrom-Jakobsson H."/>
            <person name="Salva-Serra F."/>
            <person name="Thorell K."/>
            <person name="Gonzales-Siles L."/>
            <person name="Karlsson R."/>
            <person name="Boulund F."/>
            <person name="Engstrand L."/>
            <person name="Kristiansson E."/>
            <person name="Moore E."/>
        </authorList>
    </citation>
    <scope>NUCLEOTIDE SEQUENCE [LARGE SCALE GENOMIC DNA]</scope>
    <source>
        <strain evidence="11 12">CCUG 31170</strain>
    </source>
</reference>
<feature type="binding site" evidence="6 9">
    <location>
        <position position="107"/>
    </location>
    <ligand>
        <name>Zn(2+)</name>
        <dbReference type="ChEBI" id="CHEBI:29105"/>
        <note>catalytic</note>
    </ligand>
</feature>
<dbReference type="Pfam" id="PF00383">
    <property type="entry name" value="dCMP_cyt_deam_1"/>
    <property type="match status" value="1"/>
</dbReference>
<feature type="binding site" evidence="6 8">
    <location>
        <begin position="94"/>
        <end position="96"/>
    </location>
    <ligand>
        <name>substrate</name>
    </ligand>
</feature>
<dbReference type="NCBIfam" id="NF006537">
    <property type="entry name" value="PRK09027.1"/>
    <property type="match status" value="1"/>
</dbReference>
<evidence type="ECO:0000256" key="8">
    <source>
        <dbReference type="PIRSR" id="PIRSR006334-2"/>
    </source>
</evidence>
<dbReference type="GO" id="GO:0004126">
    <property type="term" value="F:cytidine deaminase activity"/>
    <property type="evidence" value="ECO:0007669"/>
    <property type="project" value="UniProtKB-UniRule"/>
</dbReference>
<comment type="function">
    <text evidence="6">This enzyme scavenges exogenous and endogenous cytidine and 2'-deoxycytidine for UMP synthesis.</text>
</comment>
<gene>
    <name evidence="6" type="primary">cdd</name>
    <name evidence="11" type="ORF">B0188_11270</name>
</gene>
<dbReference type="OrthoDB" id="9795347at2"/>
<dbReference type="Pfam" id="PF08211">
    <property type="entry name" value="dCMP_cyt_deam_2"/>
    <property type="match status" value="1"/>
</dbReference>
<feature type="active site" description="Proton donor" evidence="6 7">
    <location>
        <position position="109"/>
    </location>
</feature>
<comment type="catalytic activity">
    <reaction evidence="6">
        <text>cytidine + H2O + H(+) = uridine + NH4(+)</text>
        <dbReference type="Rhea" id="RHEA:16069"/>
        <dbReference type="ChEBI" id="CHEBI:15377"/>
        <dbReference type="ChEBI" id="CHEBI:15378"/>
        <dbReference type="ChEBI" id="CHEBI:16704"/>
        <dbReference type="ChEBI" id="CHEBI:17562"/>
        <dbReference type="ChEBI" id="CHEBI:28938"/>
        <dbReference type="EC" id="3.5.4.5"/>
    </reaction>
</comment>
<accession>A0A1T0AR04</accession>
<evidence type="ECO:0000256" key="6">
    <source>
        <dbReference type="HAMAP-Rule" id="MF_01558"/>
    </source>
</evidence>
<dbReference type="GO" id="GO:0008270">
    <property type="term" value="F:zinc ion binding"/>
    <property type="evidence" value="ECO:0007669"/>
    <property type="project" value="UniProtKB-UniRule"/>
</dbReference>
<evidence type="ECO:0000256" key="5">
    <source>
        <dbReference type="ARBA" id="ARBA00022833"/>
    </source>
</evidence>
<dbReference type="InterPro" id="IPR050202">
    <property type="entry name" value="Cyt/Deoxycyt_deaminase"/>
</dbReference>
<evidence type="ECO:0000256" key="4">
    <source>
        <dbReference type="ARBA" id="ARBA00022801"/>
    </source>
</evidence>
<evidence type="ECO:0000256" key="7">
    <source>
        <dbReference type="PIRSR" id="PIRSR006334-1"/>
    </source>
</evidence>
<dbReference type="SUPFAM" id="SSF53927">
    <property type="entry name" value="Cytidine deaminase-like"/>
    <property type="match status" value="2"/>
</dbReference>
<evidence type="ECO:0000313" key="12">
    <source>
        <dbReference type="Proteomes" id="UP000190023"/>
    </source>
</evidence>
<dbReference type="PIRSF" id="PIRSF006334">
    <property type="entry name" value="Cdd_plus_pseudo"/>
    <property type="match status" value="1"/>
</dbReference>
<dbReference type="InterPro" id="IPR006263">
    <property type="entry name" value="Cyt_deam_dimer"/>
</dbReference>
<dbReference type="HAMAP" id="MF_01558">
    <property type="entry name" value="Cyt_deam"/>
    <property type="match status" value="1"/>
</dbReference>
<feature type="domain" description="CMP/dCMP-type deaminase" evidence="10">
    <location>
        <begin position="53"/>
        <end position="173"/>
    </location>
</feature>
<feature type="binding site" evidence="6 9">
    <location>
        <position position="137"/>
    </location>
    <ligand>
        <name>Zn(2+)</name>
        <dbReference type="ChEBI" id="CHEBI:29105"/>
        <note>catalytic</note>
    </ligand>
</feature>
<protein>
    <recommendedName>
        <fullName evidence="6">Cytidine deaminase</fullName>
        <ecNumber evidence="6">3.5.4.5</ecNumber>
    </recommendedName>
    <alternativeName>
        <fullName evidence="6">Cytidine aminohydrolase</fullName>
        <shortName evidence="6">CDA</shortName>
    </alternativeName>
</protein>
<evidence type="ECO:0000313" key="11">
    <source>
        <dbReference type="EMBL" id="OOR98685.1"/>
    </source>
</evidence>
<evidence type="ECO:0000256" key="9">
    <source>
        <dbReference type="PIRSR" id="PIRSR006334-3"/>
    </source>
</evidence>
<evidence type="ECO:0000256" key="1">
    <source>
        <dbReference type="ARBA" id="ARBA00006576"/>
    </source>
</evidence>
<dbReference type="PANTHER" id="PTHR11644:SF2">
    <property type="entry name" value="CYTIDINE DEAMINASE"/>
    <property type="match status" value="1"/>
</dbReference>
<proteinExistence type="inferred from homology"/>
<dbReference type="GO" id="GO:0055086">
    <property type="term" value="P:nucleobase-containing small molecule metabolic process"/>
    <property type="evidence" value="ECO:0007669"/>
    <property type="project" value="UniProtKB-ARBA"/>
</dbReference>
<comment type="subunit">
    <text evidence="2 6">Homodimer.</text>
</comment>
<keyword evidence="4 6" id="KW-0378">Hydrolase</keyword>
<dbReference type="NCBIfam" id="TIGR01355">
    <property type="entry name" value="cyt_deam_dimer"/>
    <property type="match status" value="1"/>
</dbReference>
<keyword evidence="12" id="KW-1185">Reference proteome</keyword>
<dbReference type="InterPro" id="IPR016192">
    <property type="entry name" value="APOBEC/CMP_deaminase_Zn-bd"/>
</dbReference>
<dbReference type="EMBL" id="MUYB01000068">
    <property type="protein sequence ID" value="OOR98685.1"/>
    <property type="molecule type" value="Genomic_DNA"/>
</dbReference>
<sequence>MALSISRKIKDQLHLVEPITLAEDIFQVLQNQDFKGYVSHIEVEKLTQKYHITAQTLALKLLPIAASYSHAPISQFYVGAIVIGTSGDFYFGTNVEFIGTNIQQTIHAEQSAISHAWMNNEQGISDVIVNYTPCGHCRQFMNELNCASELRVHLPHSQNNQLSQYLPDAFGPKDLAVTHLLLDEQHNQITYSTGDKLAQIALDAANMAHSPYSQSFIGVGLQTTSGKIFKGSYAENAAFNPSLPALQVALNCLLLSGGEFSDIERVVVLERAKNLSYRKMTMDLLDNLSIENVEYICL</sequence>
<dbReference type="GO" id="GO:0005829">
    <property type="term" value="C:cytosol"/>
    <property type="evidence" value="ECO:0007669"/>
    <property type="project" value="TreeGrafter"/>
</dbReference>